<feature type="domain" description="TniQ" evidence="1">
    <location>
        <begin position="14"/>
        <end position="159"/>
    </location>
</feature>
<accession>A0ABX6RGU3</accession>
<protein>
    <recommendedName>
        <fullName evidence="1">TniQ domain-containing protein</fullName>
    </recommendedName>
</protein>
<dbReference type="InterPro" id="IPR009492">
    <property type="entry name" value="TniQ"/>
</dbReference>
<evidence type="ECO:0000313" key="3">
    <source>
        <dbReference type="Proteomes" id="UP000515764"/>
    </source>
</evidence>
<gene>
    <name evidence="2" type="ORF">F0345_00190</name>
</gene>
<dbReference type="RefSeq" id="WP_185392597.1">
    <property type="nucleotide sequence ID" value="NZ_CP045704.1"/>
</dbReference>
<organism evidence="2 3">
    <name type="scientific">Streptomyces rutgersensis</name>
    <dbReference type="NCBI Taxonomy" id="53451"/>
    <lineage>
        <taxon>Bacteria</taxon>
        <taxon>Bacillati</taxon>
        <taxon>Actinomycetota</taxon>
        <taxon>Actinomycetes</taxon>
        <taxon>Kitasatosporales</taxon>
        <taxon>Streptomycetaceae</taxon>
        <taxon>Streptomyces</taxon>
        <taxon>Streptomyces diastaticus group</taxon>
    </lineage>
</organism>
<dbReference type="Proteomes" id="UP000515764">
    <property type="component" value="Chromosome"/>
</dbReference>
<evidence type="ECO:0000259" key="1">
    <source>
        <dbReference type="Pfam" id="PF06527"/>
    </source>
</evidence>
<dbReference type="Pfam" id="PF06527">
    <property type="entry name" value="TniQ"/>
    <property type="match status" value="1"/>
</dbReference>
<name>A0ABX6RGU3_9ACTN</name>
<sequence>MSKQDLGLPRRLALVVEPLPGEALLSWLNIMSAEHGGLTRPQTAQITGVLAGEGSLYPLAHGSALYHPHAAKVARIRAATALTESQVAEMFWHRYRGTVLHPLGSRWVDETTRHTLLKWWIDPNALRLCPRCVDISGGRWLLAWQLPWVFVCPTHRCYLVEACPTCGRAFTAHRTNPVLDAPHRTPLPNSTQWGQCSAPARELPTVPVQDNELLALQQRLWDALHAPAEQRPEPFGLFQDLWAMACLALFTAHPEHLDGADAVVREAFADYCRAHDGTAGRRFTSAELRGLPVPVHAAVIRTAARIVFGEDPLAAADAVAGLSRDPHSTAIVALRRAWHSSPLRFATRENTARIETVMDVAKYSGPGLAPSLKRRSPTAASATVLCER</sequence>
<evidence type="ECO:0000313" key="2">
    <source>
        <dbReference type="EMBL" id="QNE79727.1"/>
    </source>
</evidence>
<dbReference type="EMBL" id="CP045704">
    <property type="protein sequence ID" value="QNE79727.1"/>
    <property type="molecule type" value="Genomic_DNA"/>
</dbReference>
<keyword evidence="3" id="KW-1185">Reference proteome</keyword>
<proteinExistence type="predicted"/>
<reference evidence="3" key="1">
    <citation type="submission" date="2019-10" db="EMBL/GenBank/DDBJ databases">
        <title>Antimicrobial potential of Antarctic Bacteria.</title>
        <authorList>
            <person name="Benaud N."/>
            <person name="Edwards R.J."/>
            <person name="Ferrari B.C."/>
        </authorList>
    </citation>
    <scope>NUCLEOTIDE SEQUENCE [LARGE SCALE GENOMIC DNA]</scope>
    <source>
        <strain evidence="3">NBH77</strain>
    </source>
</reference>